<proteinExistence type="predicted"/>
<evidence type="ECO:0000313" key="4">
    <source>
        <dbReference type="Proteomes" id="UP000215539"/>
    </source>
</evidence>
<dbReference type="KEGG" id="chg:AXF12_05805"/>
<name>A0AAX2GWU2_9FLAO</name>
<accession>A0AAX2GWU2</accession>
<evidence type="ECO:0000313" key="3">
    <source>
        <dbReference type="Proteomes" id="UP000065822"/>
    </source>
</evidence>
<dbReference type="Proteomes" id="UP000065822">
    <property type="component" value="Chromosome"/>
</dbReference>
<dbReference type="Pfam" id="PF20449">
    <property type="entry name" value="DUF6706"/>
    <property type="match status" value="1"/>
</dbReference>
<dbReference type="EMBL" id="LT906449">
    <property type="protein sequence ID" value="SNV05203.1"/>
    <property type="molecule type" value="Genomic_DNA"/>
</dbReference>
<protein>
    <submittedName>
        <fullName evidence="2">Uncharacterized protein</fullName>
    </submittedName>
</protein>
<dbReference type="EMBL" id="CP014227">
    <property type="protein sequence ID" value="AMD85075.1"/>
    <property type="molecule type" value="Genomic_DNA"/>
</dbReference>
<evidence type="ECO:0000313" key="2">
    <source>
        <dbReference type="EMBL" id="SNV05203.1"/>
    </source>
</evidence>
<evidence type="ECO:0000313" key="1">
    <source>
        <dbReference type="EMBL" id="AMD85075.1"/>
    </source>
</evidence>
<gene>
    <name evidence="1" type="ORF">AXF12_05805</name>
    <name evidence="2" type="ORF">SAMEA44541418_00558</name>
</gene>
<dbReference type="Proteomes" id="UP000215539">
    <property type="component" value="Chromosome 1"/>
</dbReference>
<reference evidence="1 3" key="1">
    <citation type="submission" date="2016-02" db="EMBL/GenBank/DDBJ databases">
        <authorList>
            <person name="Holder M.E."/>
            <person name="Ajami N.J."/>
            <person name="Petrosino J.F."/>
        </authorList>
    </citation>
    <scope>NUCLEOTIDE SEQUENCE [LARGE SCALE GENOMIC DNA]</scope>
    <source>
        <strain evidence="1 3">CCUG 32990</strain>
    </source>
</reference>
<keyword evidence="3" id="KW-1185">Reference proteome</keyword>
<dbReference type="RefSeq" id="WP_066429133.1">
    <property type="nucleotide sequence ID" value="NZ_CP014227.1"/>
</dbReference>
<dbReference type="InterPro" id="IPR046552">
    <property type="entry name" value="DUF6706"/>
</dbReference>
<reference evidence="2 4" key="2">
    <citation type="submission" date="2017-06" db="EMBL/GenBank/DDBJ databases">
        <authorList>
            <consortium name="Pathogen Informatics"/>
        </authorList>
    </citation>
    <scope>NUCLEOTIDE SEQUENCE [LARGE SCALE GENOMIC DNA]</scope>
    <source>
        <strain evidence="2 4">NCTC12947</strain>
    </source>
</reference>
<dbReference type="AlphaFoldDB" id="A0AAX2GWU2"/>
<organism evidence="2 4">
    <name type="scientific">Capnocytophaga haemolytica</name>
    <dbReference type="NCBI Taxonomy" id="45243"/>
    <lineage>
        <taxon>Bacteria</taxon>
        <taxon>Pseudomonadati</taxon>
        <taxon>Bacteroidota</taxon>
        <taxon>Flavobacteriia</taxon>
        <taxon>Flavobacteriales</taxon>
        <taxon>Flavobacteriaceae</taxon>
        <taxon>Capnocytophaga</taxon>
    </lineage>
</organism>
<sequence>MTNRAYITQSLSTFGVSAGKIELILYNAQLDPNGTAEPLVLKRALYDNSKELLNGFTSVSEGGTSLAYDKDSFLRWYSLLCQELGLPNLLGEVRSTISDGTYLW</sequence>